<dbReference type="GO" id="GO:0005576">
    <property type="term" value="C:extracellular region"/>
    <property type="evidence" value="ECO:0007669"/>
    <property type="project" value="UniProtKB-SubCell"/>
</dbReference>
<reference evidence="10" key="1">
    <citation type="submission" date="2018-01" db="EMBL/GenBank/DDBJ databases">
        <title>Comparative mantle transcriptome analysis within the Mytilus spp. reveals putative genes involved in the biomineralization and pigmentation.</title>
        <authorList>
            <person name="Malachowicz M."/>
        </authorList>
    </citation>
    <scope>NUCLEOTIDE SEQUENCE</scope>
    <source>
        <strain evidence="10">TroV_766</strain>
    </source>
</reference>
<accession>A0A3S5X2V8</accession>
<dbReference type="GO" id="GO:0004089">
    <property type="term" value="F:carbonate dehydratase activity"/>
    <property type="evidence" value="ECO:0007669"/>
    <property type="project" value="UniProtKB-EC"/>
</dbReference>
<dbReference type="Gene3D" id="3.10.200.10">
    <property type="entry name" value="Alpha carbonic anhydrase"/>
    <property type="match status" value="1"/>
</dbReference>
<keyword evidence="7" id="KW-0456">Lyase</keyword>
<dbReference type="PANTHER" id="PTHR18952:SF265">
    <property type="entry name" value="CARBONIC ANHYDRASE"/>
    <property type="match status" value="1"/>
</dbReference>
<dbReference type="InterPro" id="IPR036398">
    <property type="entry name" value="CA_dom_sf"/>
</dbReference>
<evidence type="ECO:0000256" key="1">
    <source>
        <dbReference type="ARBA" id="ARBA00004613"/>
    </source>
</evidence>
<evidence type="ECO:0000256" key="2">
    <source>
        <dbReference type="ARBA" id="ARBA00010718"/>
    </source>
</evidence>
<keyword evidence="4" id="KW-0964">Secreted</keyword>
<protein>
    <recommendedName>
        <fullName evidence="3">carbonic anhydrase</fullName>
        <ecNumber evidence="3">4.2.1.1</ecNumber>
    </recommendedName>
</protein>
<evidence type="ECO:0000256" key="5">
    <source>
        <dbReference type="ARBA" id="ARBA00022723"/>
    </source>
</evidence>
<comment type="similarity">
    <text evidence="2">Belongs to the alpha-carbonic anhydrase family.</text>
</comment>
<organism evidence="10">
    <name type="scientific">Mytilus trossulus</name>
    <name type="common">Blue mussel</name>
    <dbReference type="NCBI Taxonomy" id="6551"/>
    <lineage>
        <taxon>Eukaryota</taxon>
        <taxon>Metazoa</taxon>
        <taxon>Spiralia</taxon>
        <taxon>Lophotrochozoa</taxon>
        <taxon>Mollusca</taxon>
        <taxon>Bivalvia</taxon>
        <taxon>Autobranchia</taxon>
        <taxon>Pteriomorphia</taxon>
        <taxon>Mytilida</taxon>
        <taxon>Mytiloidea</taxon>
        <taxon>Mytilidae</taxon>
        <taxon>Mytilinae</taxon>
        <taxon>Mytilus</taxon>
    </lineage>
</organism>
<evidence type="ECO:0000256" key="6">
    <source>
        <dbReference type="ARBA" id="ARBA00022833"/>
    </source>
</evidence>
<dbReference type="EC" id="4.2.1.1" evidence="3"/>
<feature type="domain" description="Alpha-carbonic anhydrase" evidence="9">
    <location>
        <begin position="1"/>
        <end position="131"/>
    </location>
</feature>
<dbReference type="SMART" id="SM01057">
    <property type="entry name" value="Carb_anhydrase"/>
    <property type="match status" value="1"/>
</dbReference>
<keyword evidence="5" id="KW-0479">Metal-binding</keyword>
<dbReference type="InterPro" id="IPR023561">
    <property type="entry name" value="Carbonic_anhydrase_a-class"/>
</dbReference>
<keyword evidence="6" id="KW-0862">Zinc</keyword>
<dbReference type="PANTHER" id="PTHR18952">
    <property type="entry name" value="CARBONIC ANHYDRASE"/>
    <property type="match status" value="1"/>
</dbReference>
<dbReference type="InterPro" id="IPR001148">
    <property type="entry name" value="CA_dom"/>
</dbReference>
<name>A0A3S5X2V8_MYTTR</name>
<comment type="subcellular location">
    <subcellularLocation>
        <location evidence="1">Secreted</location>
    </subcellularLocation>
</comment>
<evidence type="ECO:0000259" key="9">
    <source>
        <dbReference type="PROSITE" id="PS51144"/>
    </source>
</evidence>
<dbReference type="EMBL" id="MG827123">
    <property type="protein sequence ID" value="AYD38863.1"/>
    <property type="molecule type" value="mRNA"/>
</dbReference>
<sequence>MQLINQMVFWYWDFSLRLDDITYTLKKYLTTSKTWHIKMTLQKSPHVIMERLVPIDLVHYYRYRGSLTTPPCYESVVWTVFTQPITISSSQMSDFRNKIKKTTVNATHEENLVDDFRPLQQLNGRNVYSSFVTQKPSTQAPQTVQPINVVCQHSHDNTNNAISTHFSLFVIFISILTSGYTCGN</sequence>
<dbReference type="Pfam" id="PF00194">
    <property type="entry name" value="Carb_anhydrase"/>
    <property type="match status" value="1"/>
</dbReference>
<evidence type="ECO:0000256" key="4">
    <source>
        <dbReference type="ARBA" id="ARBA00022525"/>
    </source>
</evidence>
<dbReference type="AlphaFoldDB" id="A0A3S5X2V8"/>
<evidence type="ECO:0000256" key="3">
    <source>
        <dbReference type="ARBA" id="ARBA00012925"/>
    </source>
</evidence>
<evidence type="ECO:0000313" key="10">
    <source>
        <dbReference type="EMBL" id="AYD38863.1"/>
    </source>
</evidence>
<dbReference type="GO" id="GO:0008270">
    <property type="term" value="F:zinc ion binding"/>
    <property type="evidence" value="ECO:0007669"/>
    <property type="project" value="InterPro"/>
</dbReference>
<proteinExistence type="evidence at transcript level"/>
<evidence type="ECO:0000256" key="8">
    <source>
        <dbReference type="ARBA" id="ARBA00048348"/>
    </source>
</evidence>
<comment type="catalytic activity">
    <reaction evidence="8">
        <text>hydrogencarbonate + H(+) = CO2 + H2O</text>
        <dbReference type="Rhea" id="RHEA:10748"/>
        <dbReference type="ChEBI" id="CHEBI:15377"/>
        <dbReference type="ChEBI" id="CHEBI:15378"/>
        <dbReference type="ChEBI" id="CHEBI:16526"/>
        <dbReference type="ChEBI" id="CHEBI:17544"/>
        <dbReference type="EC" id="4.2.1.1"/>
    </reaction>
</comment>
<evidence type="ECO:0000256" key="7">
    <source>
        <dbReference type="ARBA" id="ARBA00023239"/>
    </source>
</evidence>
<dbReference type="SUPFAM" id="SSF51069">
    <property type="entry name" value="Carbonic anhydrase"/>
    <property type="match status" value="1"/>
</dbReference>
<dbReference type="PROSITE" id="PS51144">
    <property type="entry name" value="ALPHA_CA_2"/>
    <property type="match status" value="1"/>
</dbReference>